<dbReference type="AlphaFoldDB" id="A0A9X3MXT7"/>
<dbReference type="InterPro" id="IPR003779">
    <property type="entry name" value="CMD-like"/>
</dbReference>
<dbReference type="EMBL" id="JAPDOD010000040">
    <property type="protein sequence ID" value="MDA0164991.1"/>
    <property type="molecule type" value="Genomic_DNA"/>
</dbReference>
<accession>A0A9X3MXT7</accession>
<sequence>MARLQALLPAPENGTPRIPAARPGELRPLARILSKVAGRVTGTGPPNIFTTLGQYPRLFRAWLWYSAQLMPFGQLPRSDTELVILRVAWHCRSAYEWHQHVPLGLRMGLTPDQIAGVAEATSADRFTVRQQTLLAASDELLDQRRLSDATWSAVQSALGHRETLELCLLIGNYQGLASTIGGLGIQVEPGAAALKAS</sequence>
<organism evidence="2 3">
    <name type="scientific">Solirubrobacter ginsenosidimutans</name>
    <dbReference type="NCBI Taxonomy" id="490573"/>
    <lineage>
        <taxon>Bacteria</taxon>
        <taxon>Bacillati</taxon>
        <taxon>Actinomycetota</taxon>
        <taxon>Thermoleophilia</taxon>
        <taxon>Solirubrobacterales</taxon>
        <taxon>Solirubrobacteraceae</taxon>
        <taxon>Solirubrobacter</taxon>
    </lineage>
</organism>
<dbReference type="Pfam" id="PF02627">
    <property type="entry name" value="CMD"/>
    <property type="match status" value="1"/>
</dbReference>
<protein>
    <submittedName>
        <fullName evidence="2">Carboxymuconolactone decarboxylase family protein</fullName>
    </submittedName>
</protein>
<dbReference type="InterPro" id="IPR029032">
    <property type="entry name" value="AhpD-like"/>
</dbReference>
<dbReference type="Proteomes" id="UP001149140">
    <property type="component" value="Unassembled WGS sequence"/>
</dbReference>
<dbReference type="GO" id="GO:0051920">
    <property type="term" value="F:peroxiredoxin activity"/>
    <property type="evidence" value="ECO:0007669"/>
    <property type="project" value="InterPro"/>
</dbReference>
<dbReference type="Gene3D" id="1.20.1290.10">
    <property type="entry name" value="AhpD-like"/>
    <property type="match status" value="1"/>
</dbReference>
<name>A0A9X3MXT7_9ACTN</name>
<proteinExistence type="predicted"/>
<comment type="caution">
    <text evidence="2">The sequence shown here is derived from an EMBL/GenBank/DDBJ whole genome shotgun (WGS) entry which is preliminary data.</text>
</comment>
<evidence type="ECO:0000313" key="3">
    <source>
        <dbReference type="Proteomes" id="UP001149140"/>
    </source>
</evidence>
<evidence type="ECO:0000259" key="1">
    <source>
        <dbReference type="Pfam" id="PF02627"/>
    </source>
</evidence>
<dbReference type="PANTHER" id="PTHR34846:SF5">
    <property type="entry name" value="CARBOXYMUCONOLACTONE DECARBOXYLASE-LIKE DOMAIN-CONTAINING PROTEIN"/>
    <property type="match status" value="1"/>
</dbReference>
<feature type="domain" description="Carboxymuconolactone decarboxylase-like" evidence="1">
    <location>
        <begin position="56"/>
        <end position="137"/>
    </location>
</feature>
<gene>
    <name evidence="2" type="ORF">OM076_32275</name>
</gene>
<reference evidence="2" key="1">
    <citation type="submission" date="2022-10" db="EMBL/GenBank/DDBJ databases">
        <title>The WGS of Solirubrobacter ginsenosidimutans DSM 21036.</title>
        <authorList>
            <person name="Jiang Z."/>
        </authorList>
    </citation>
    <scope>NUCLEOTIDE SEQUENCE</scope>
    <source>
        <strain evidence="2">DSM 21036</strain>
    </source>
</reference>
<dbReference type="PANTHER" id="PTHR34846">
    <property type="entry name" value="4-CARBOXYMUCONOLACTONE DECARBOXYLASE FAMILY PROTEIN (AFU_ORTHOLOGUE AFUA_6G11590)"/>
    <property type="match status" value="1"/>
</dbReference>
<keyword evidence="3" id="KW-1185">Reference proteome</keyword>
<dbReference type="RefSeq" id="WP_270044246.1">
    <property type="nucleotide sequence ID" value="NZ_JAPDOD010000040.1"/>
</dbReference>
<dbReference type="SUPFAM" id="SSF69118">
    <property type="entry name" value="AhpD-like"/>
    <property type="match status" value="1"/>
</dbReference>
<evidence type="ECO:0000313" key="2">
    <source>
        <dbReference type="EMBL" id="MDA0164991.1"/>
    </source>
</evidence>